<dbReference type="GO" id="GO:0006811">
    <property type="term" value="P:monoatomic ion transport"/>
    <property type="evidence" value="ECO:0007669"/>
    <property type="project" value="UniProtKB-KW"/>
</dbReference>
<reference evidence="11" key="1">
    <citation type="submission" date="2022-11" db="UniProtKB">
        <authorList>
            <consortium name="WormBaseParasite"/>
        </authorList>
    </citation>
    <scope>IDENTIFICATION</scope>
</reference>
<protein>
    <submittedName>
        <fullName evidence="11">ABC transmembrane type-1 domain-containing protein</fullName>
    </submittedName>
</protein>
<dbReference type="PANTHER" id="PTHR43394">
    <property type="entry name" value="ATP-DEPENDENT PERMEASE MDL1, MITOCHONDRIAL"/>
    <property type="match status" value="1"/>
</dbReference>
<accession>A0A915DFY0</accession>
<evidence type="ECO:0000313" key="11">
    <source>
        <dbReference type="WBParaSite" id="jg18838"/>
    </source>
</evidence>
<keyword evidence="6" id="KW-0406">Ion transport</keyword>
<feature type="domain" description="ABC transmembrane type-1" evidence="9">
    <location>
        <begin position="29"/>
        <end position="154"/>
    </location>
</feature>
<evidence type="ECO:0000256" key="8">
    <source>
        <dbReference type="SAM" id="Phobius"/>
    </source>
</evidence>
<dbReference type="Pfam" id="PF00664">
    <property type="entry name" value="ABC_membrane"/>
    <property type="match status" value="1"/>
</dbReference>
<dbReference type="Gene3D" id="1.20.1560.10">
    <property type="entry name" value="ABC transporter type 1, transmembrane domain"/>
    <property type="match status" value="1"/>
</dbReference>
<evidence type="ECO:0000259" key="9">
    <source>
        <dbReference type="PROSITE" id="PS50929"/>
    </source>
</evidence>
<feature type="transmembrane region" description="Helical" evidence="8">
    <location>
        <begin position="72"/>
        <end position="94"/>
    </location>
</feature>
<evidence type="ECO:0000256" key="4">
    <source>
        <dbReference type="ARBA" id="ARBA00022692"/>
    </source>
</evidence>
<dbReference type="GO" id="GO:0005524">
    <property type="term" value="F:ATP binding"/>
    <property type="evidence" value="ECO:0007669"/>
    <property type="project" value="InterPro"/>
</dbReference>
<keyword evidence="10" id="KW-1185">Reference proteome</keyword>
<evidence type="ECO:0000256" key="5">
    <source>
        <dbReference type="ARBA" id="ARBA00022989"/>
    </source>
</evidence>
<organism evidence="10 11">
    <name type="scientific">Ditylenchus dipsaci</name>
    <dbReference type="NCBI Taxonomy" id="166011"/>
    <lineage>
        <taxon>Eukaryota</taxon>
        <taxon>Metazoa</taxon>
        <taxon>Ecdysozoa</taxon>
        <taxon>Nematoda</taxon>
        <taxon>Chromadorea</taxon>
        <taxon>Rhabditida</taxon>
        <taxon>Tylenchina</taxon>
        <taxon>Tylenchomorpha</taxon>
        <taxon>Sphaerularioidea</taxon>
        <taxon>Anguinidae</taxon>
        <taxon>Anguininae</taxon>
        <taxon>Ditylenchus</taxon>
    </lineage>
</organism>
<proteinExistence type="inferred from homology"/>
<comment type="subcellular location">
    <subcellularLocation>
        <location evidence="1">Membrane</location>
        <topology evidence="1">Multi-pass membrane protein</topology>
    </subcellularLocation>
</comment>
<keyword evidence="4 8" id="KW-0812">Transmembrane</keyword>
<dbReference type="PANTHER" id="PTHR43394:SF17">
    <property type="entry name" value="MITOCHONDRIAL POTASSIUM CHANNEL ATP-BINDING SUBUNIT"/>
    <property type="match status" value="1"/>
</dbReference>
<evidence type="ECO:0000313" key="10">
    <source>
        <dbReference type="Proteomes" id="UP000887574"/>
    </source>
</evidence>
<dbReference type="SUPFAM" id="SSF90123">
    <property type="entry name" value="ABC transporter transmembrane region"/>
    <property type="match status" value="1"/>
</dbReference>
<evidence type="ECO:0000256" key="2">
    <source>
        <dbReference type="ARBA" id="ARBA00007577"/>
    </source>
</evidence>
<name>A0A915DFY0_9BILA</name>
<keyword evidence="5 8" id="KW-1133">Transmembrane helix</keyword>
<keyword evidence="3" id="KW-0813">Transport</keyword>
<dbReference type="GO" id="GO:0090374">
    <property type="term" value="P:oligopeptide export from mitochondrion"/>
    <property type="evidence" value="ECO:0007669"/>
    <property type="project" value="TreeGrafter"/>
</dbReference>
<evidence type="ECO:0000256" key="6">
    <source>
        <dbReference type="ARBA" id="ARBA00023065"/>
    </source>
</evidence>
<evidence type="ECO:0000256" key="1">
    <source>
        <dbReference type="ARBA" id="ARBA00004141"/>
    </source>
</evidence>
<dbReference type="WBParaSite" id="jg18838">
    <property type="protein sequence ID" value="jg18838"/>
    <property type="gene ID" value="jg18838"/>
</dbReference>
<dbReference type="Proteomes" id="UP000887574">
    <property type="component" value="Unplaced"/>
</dbReference>
<dbReference type="GO" id="GO:0005743">
    <property type="term" value="C:mitochondrial inner membrane"/>
    <property type="evidence" value="ECO:0007669"/>
    <property type="project" value="TreeGrafter"/>
</dbReference>
<dbReference type="PROSITE" id="PS50929">
    <property type="entry name" value="ABC_TM1F"/>
    <property type="match status" value="1"/>
</dbReference>
<dbReference type="InterPro" id="IPR039421">
    <property type="entry name" value="Type_1_exporter"/>
</dbReference>
<evidence type="ECO:0000256" key="3">
    <source>
        <dbReference type="ARBA" id="ARBA00022448"/>
    </source>
</evidence>
<dbReference type="InterPro" id="IPR011527">
    <property type="entry name" value="ABC1_TM_dom"/>
</dbReference>
<dbReference type="GO" id="GO:0015421">
    <property type="term" value="F:ABC-type oligopeptide transporter activity"/>
    <property type="evidence" value="ECO:0007669"/>
    <property type="project" value="TreeGrafter"/>
</dbReference>
<feature type="transmembrane region" description="Helical" evidence="8">
    <location>
        <begin position="30"/>
        <end position="51"/>
    </location>
</feature>
<comment type="similarity">
    <text evidence="2">Belongs to the ABC transporter superfamily. ABCB family. Multidrug resistance exporter (TC 3.A.1.201) subfamily.</text>
</comment>
<dbReference type="InterPro" id="IPR036640">
    <property type="entry name" value="ABC1_TM_sf"/>
</dbReference>
<dbReference type="AlphaFoldDB" id="A0A915DFY0"/>
<sequence>MWWYLAGGIQVVLPVDGEQPMVPGCGTQGIIAAILNIQIPILLGDLINVIAKSLTAKVAVEISKINPIAAHLLVLYAGQAVFTFLYITCLSIMGERIAADLRVRLFEHLLQFDMTFYDQQRTSELNDRLNFDVQEFKSCFKACVAQGLRTSAQVNFHSQKHLLEI</sequence>
<keyword evidence="7 8" id="KW-0472">Membrane</keyword>
<evidence type="ECO:0000256" key="7">
    <source>
        <dbReference type="ARBA" id="ARBA00023136"/>
    </source>
</evidence>